<dbReference type="CDD" id="cd17535">
    <property type="entry name" value="REC_NarL-like"/>
    <property type="match status" value="1"/>
</dbReference>
<dbReference type="SMART" id="SM00448">
    <property type="entry name" value="REC"/>
    <property type="match status" value="1"/>
</dbReference>
<keyword evidence="2" id="KW-0238">DNA-binding</keyword>
<dbReference type="PANTHER" id="PTHR43214">
    <property type="entry name" value="TWO-COMPONENT RESPONSE REGULATOR"/>
    <property type="match status" value="1"/>
</dbReference>
<dbReference type="InterPro" id="IPR058245">
    <property type="entry name" value="NreC/VraR/RcsB-like_REC"/>
</dbReference>
<name>A0ABT0YTA9_9BURK</name>
<organism evidence="6 7">
    <name type="scientific">Caldimonas mangrovi</name>
    <dbReference type="NCBI Taxonomy" id="2944811"/>
    <lineage>
        <taxon>Bacteria</taxon>
        <taxon>Pseudomonadati</taxon>
        <taxon>Pseudomonadota</taxon>
        <taxon>Betaproteobacteria</taxon>
        <taxon>Burkholderiales</taxon>
        <taxon>Sphaerotilaceae</taxon>
        <taxon>Caldimonas</taxon>
    </lineage>
</organism>
<reference evidence="6" key="1">
    <citation type="submission" date="2022-05" db="EMBL/GenBank/DDBJ databases">
        <title>Schlegelella sp. nov., isolated from mangrove soil.</title>
        <authorList>
            <person name="Liu Y."/>
            <person name="Ge X."/>
            <person name="Liu W."/>
        </authorList>
    </citation>
    <scope>NUCLEOTIDE SEQUENCE</scope>
    <source>
        <strain evidence="6">S2-27</strain>
    </source>
</reference>
<feature type="domain" description="Response regulatory" evidence="5">
    <location>
        <begin position="11"/>
        <end position="127"/>
    </location>
</feature>
<evidence type="ECO:0000259" key="5">
    <source>
        <dbReference type="PROSITE" id="PS50110"/>
    </source>
</evidence>
<evidence type="ECO:0000256" key="1">
    <source>
        <dbReference type="ARBA" id="ARBA00022553"/>
    </source>
</evidence>
<keyword evidence="1 3" id="KW-0597">Phosphoprotein</keyword>
<dbReference type="InterPro" id="IPR000792">
    <property type="entry name" value="Tscrpt_reg_LuxR_C"/>
</dbReference>
<keyword evidence="7" id="KW-1185">Reference proteome</keyword>
<protein>
    <submittedName>
        <fullName evidence="6">Response regulator transcription factor</fullName>
    </submittedName>
</protein>
<dbReference type="Pfam" id="PF00196">
    <property type="entry name" value="GerE"/>
    <property type="match status" value="1"/>
</dbReference>
<evidence type="ECO:0000313" key="6">
    <source>
        <dbReference type="EMBL" id="MCM5681512.1"/>
    </source>
</evidence>
<dbReference type="EMBL" id="JAMKFE010000012">
    <property type="protein sequence ID" value="MCM5681512.1"/>
    <property type="molecule type" value="Genomic_DNA"/>
</dbReference>
<accession>A0ABT0YTA9</accession>
<dbReference type="CDD" id="cd06170">
    <property type="entry name" value="LuxR_C_like"/>
    <property type="match status" value="1"/>
</dbReference>
<dbReference type="PROSITE" id="PS00622">
    <property type="entry name" value="HTH_LUXR_1"/>
    <property type="match status" value="1"/>
</dbReference>
<comment type="caution">
    <text evidence="6">The sequence shown here is derived from an EMBL/GenBank/DDBJ whole genome shotgun (WGS) entry which is preliminary data.</text>
</comment>
<dbReference type="InterPro" id="IPR039420">
    <property type="entry name" value="WalR-like"/>
</dbReference>
<dbReference type="InterPro" id="IPR011006">
    <property type="entry name" value="CheY-like_superfamily"/>
</dbReference>
<dbReference type="Gene3D" id="3.40.50.2300">
    <property type="match status" value="1"/>
</dbReference>
<dbReference type="PANTHER" id="PTHR43214:SF43">
    <property type="entry name" value="TWO-COMPONENT RESPONSE REGULATOR"/>
    <property type="match status" value="1"/>
</dbReference>
<dbReference type="SMART" id="SM00421">
    <property type="entry name" value="HTH_LUXR"/>
    <property type="match status" value="1"/>
</dbReference>
<dbReference type="PRINTS" id="PR00038">
    <property type="entry name" value="HTHLUXR"/>
</dbReference>
<feature type="domain" description="HTH luxR-type" evidence="4">
    <location>
        <begin position="143"/>
        <end position="208"/>
    </location>
</feature>
<dbReference type="Proteomes" id="UP001165541">
    <property type="component" value="Unassembled WGS sequence"/>
</dbReference>
<evidence type="ECO:0000313" key="7">
    <source>
        <dbReference type="Proteomes" id="UP001165541"/>
    </source>
</evidence>
<dbReference type="RefSeq" id="WP_251779992.1">
    <property type="nucleotide sequence ID" value="NZ_JAMKFE010000012.1"/>
</dbReference>
<dbReference type="Pfam" id="PF00072">
    <property type="entry name" value="Response_reg"/>
    <property type="match status" value="1"/>
</dbReference>
<dbReference type="SUPFAM" id="SSF52172">
    <property type="entry name" value="CheY-like"/>
    <property type="match status" value="1"/>
</dbReference>
<dbReference type="SUPFAM" id="SSF46894">
    <property type="entry name" value="C-terminal effector domain of the bipartite response regulators"/>
    <property type="match status" value="1"/>
</dbReference>
<dbReference type="InterPro" id="IPR001789">
    <property type="entry name" value="Sig_transdc_resp-reg_receiver"/>
</dbReference>
<dbReference type="InterPro" id="IPR016032">
    <property type="entry name" value="Sig_transdc_resp-reg_C-effctor"/>
</dbReference>
<evidence type="ECO:0000256" key="3">
    <source>
        <dbReference type="PROSITE-ProRule" id="PRU00169"/>
    </source>
</evidence>
<sequence>MSSVVEPAPISVLVVDDHPLLREGIAGVIADQPDMRLVGEATSGEEAIECFERLRPAVTLMDVRMAEMSGIDAMIAIRDRFPDARVIILTTYRGDVQAMRAIKAGAAGYLLKSMLRKELLETIRTVHRGQRCIPQEIAADLARHFGDDALSEREVGVLRLVAAGNSNKRIAGLLEISEETVKAHMRSILAKLGANDRTHAVTIALKRGIIEV</sequence>
<dbReference type="PROSITE" id="PS50043">
    <property type="entry name" value="HTH_LUXR_2"/>
    <property type="match status" value="1"/>
</dbReference>
<evidence type="ECO:0000259" key="4">
    <source>
        <dbReference type="PROSITE" id="PS50043"/>
    </source>
</evidence>
<proteinExistence type="predicted"/>
<feature type="modified residue" description="4-aspartylphosphate" evidence="3">
    <location>
        <position position="62"/>
    </location>
</feature>
<gene>
    <name evidence="6" type="ORF">M8A51_18450</name>
</gene>
<evidence type="ECO:0000256" key="2">
    <source>
        <dbReference type="ARBA" id="ARBA00023125"/>
    </source>
</evidence>
<dbReference type="PROSITE" id="PS50110">
    <property type="entry name" value="RESPONSE_REGULATORY"/>
    <property type="match status" value="1"/>
</dbReference>